<feature type="transmembrane region" description="Helical" evidence="9">
    <location>
        <begin position="106"/>
        <end position="129"/>
    </location>
</feature>
<comment type="caution">
    <text evidence="10">The sequence shown here is derived from an EMBL/GenBank/DDBJ whole genome shotgun (WGS) entry which is preliminary data.</text>
</comment>
<evidence type="ECO:0000256" key="4">
    <source>
        <dbReference type="ARBA" id="ARBA00022519"/>
    </source>
</evidence>
<feature type="transmembrane region" description="Helical" evidence="9">
    <location>
        <begin position="56"/>
        <end position="77"/>
    </location>
</feature>
<keyword evidence="5 9" id="KW-0812">Transmembrane</keyword>
<feature type="transmembrane region" description="Helical" evidence="9">
    <location>
        <begin position="84"/>
        <end position="100"/>
    </location>
</feature>
<feature type="transmembrane region" description="Helical" evidence="9">
    <location>
        <begin position="305"/>
        <end position="326"/>
    </location>
</feature>
<dbReference type="InterPro" id="IPR001851">
    <property type="entry name" value="ABC_transp_permease"/>
</dbReference>
<feature type="transmembrane region" description="Helical" evidence="9">
    <location>
        <begin position="175"/>
        <end position="196"/>
    </location>
</feature>
<dbReference type="Proteomes" id="UP000598775">
    <property type="component" value="Unassembled WGS sequence"/>
</dbReference>
<keyword evidence="11" id="KW-1185">Reference proteome</keyword>
<evidence type="ECO:0000256" key="8">
    <source>
        <dbReference type="SAM" id="MobiDB-lite"/>
    </source>
</evidence>
<feature type="transmembrane region" description="Helical" evidence="9">
    <location>
        <begin position="136"/>
        <end position="155"/>
    </location>
</feature>
<dbReference type="GO" id="GO:0022857">
    <property type="term" value="F:transmembrane transporter activity"/>
    <property type="evidence" value="ECO:0007669"/>
    <property type="project" value="InterPro"/>
</dbReference>
<dbReference type="Pfam" id="PF02653">
    <property type="entry name" value="BPD_transp_2"/>
    <property type="match status" value="1"/>
</dbReference>
<comment type="subcellular location">
    <subcellularLocation>
        <location evidence="1">Cell membrane</location>
        <topology evidence="1">Multi-pass membrane protein</topology>
    </subcellularLocation>
</comment>
<dbReference type="EMBL" id="BMGP01000001">
    <property type="protein sequence ID" value="GGF10500.1"/>
    <property type="molecule type" value="Genomic_DNA"/>
</dbReference>
<dbReference type="GO" id="GO:0005886">
    <property type="term" value="C:plasma membrane"/>
    <property type="evidence" value="ECO:0007669"/>
    <property type="project" value="UniProtKB-SubCell"/>
</dbReference>
<reference evidence="10 11" key="1">
    <citation type="journal article" date="2014" name="Int. J. Syst. Evol. Microbiol.">
        <title>Complete genome sequence of Corynebacterium casei LMG S-19264T (=DSM 44701T), isolated from a smear-ripened cheese.</title>
        <authorList>
            <consortium name="US DOE Joint Genome Institute (JGI-PGF)"/>
            <person name="Walter F."/>
            <person name="Albersmeier A."/>
            <person name="Kalinowski J."/>
            <person name="Ruckert C."/>
        </authorList>
    </citation>
    <scope>NUCLEOTIDE SEQUENCE [LARGE SCALE GENOMIC DNA]</scope>
    <source>
        <strain evidence="10 11">CGMCC 1.12976</strain>
    </source>
</reference>
<sequence>MTNPTSVTSTTLTPVHRASRRDLLSRFLLPMIALALIVIFSIVLPRTFPTVTTMQAILNSTALIALLALAEMLVVIIGEYDLSVGYMAGLQSILTIGFIVKQGMPWPLVVVLILLIGIGVGILNGVLIYIFKIDSFIVTLGVGTIAFAVANWYTQGNQLFGTLPQGFINIYSAKLFGIPAPAFYVVGLAAICWFVLEYTPTGRYLYALGANRRAAELTGISSRKIVIGVFAVSGLIVAFAGIVLASQLRIGSVSTGPDFLLPVFVGAVLGSATIKPGRPNAWGTVVAVVLLGIGIAGLQQIGASYFVQPLFNGITLIVGVGVAGYASRRIRKSNKTSIPTPQPALAPSGAPTDSPTEKSPLNN</sequence>
<accession>A0A917B0R7</accession>
<keyword evidence="2" id="KW-0813">Transport</keyword>
<dbReference type="PANTHER" id="PTHR32196">
    <property type="entry name" value="ABC TRANSPORTER PERMEASE PROTEIN YPHD-RELATED-RELATED"/>
    <property type="match status" value="1"/>
</dbReference>
<evidence type="ECO:0000313" key="11">
    <source>
        <dbReference type="Proteomes" id="UP000598775"/>
    </source>
</evidence>
<evidence type="ECO:0000256" key="7">
    <source>
        <dbReference type="ARBA" id="ARBA00023136"/>
    </source>
</evidence>
<keyword evidence="3" id="KW-1003">Cell membrane</keyword>
<gene>
    <name evidence="10" type="ORF">GCM10011399_00450</name>
</gene>
<feature type="transmembrane region" description="Helical" evidence="9">
    <location>
        <begin position="225"/>
        <end position="247"/>
    </location>
</feature>
<evidence type="ECO:0000256" key="9">
    <source>
        <dbReference type="SAM" id="Phobius"/>
    </source>
</evidence>
<dbReference type="AlphaFoldDB" id="A0A917B0R7"/>
<name>A0A917B0R7_9MICO</name>
<evidence type="ECO:0000256" key="6">
    <source>
        <dbReference type="ARBA" id="ARBA00022989"/>
    </source>
</evidence>
<keyword evidence="6 9" id="KW-1133">Transmembrane helix</keyword>
<evidence type="ECO:0000256" key="5">
    <source>
        <dbReference type="ARBA" id="ARBA00022692"/>
    </source>
</evidence>
<feature type="compositionally biased region" description="Polar residues" evidence="8">
    <location>
        <begin position="351"/>
        <end position="363"/>
    </location>
</feature>
<evidence type="ECO:0000313" key="10">
    <source>
        <dbReference type="EMBL" id="GGF10500.1"/>
    </source>
</evidence>
<organism evidence="10 11">
    <name type="scientific">Subtercola lobariae</name>
    <dbReference type="NCBI Taxonomy" id="1588641"/>
    <lineage>
        <taxon>Bacteria</taxon>
        <taxon>Bacillati</taxon>
        <taxon>Actinomycetota</taxon>
        <taxon>Actinomycetes</taxon>
        <taxon>Micrococcales</taxon>
        <taxon>Microbacteriaceae</taxon>
        <taxon>Subtercola</taxon>
    </lineage>
</organism>
<feature type="transmembrane region" description="Helical" evidence="9">
    <location>
        <begin position="281"/>
        <end position="299"/>
    </location>
</feature>
<keyword evidence="4" id="KW-0997">Cell inner membrane</keyword>
<evidence type="ECO:0000256" key="1">
    <source>
        <dbReference type="ARBA" id="ARBA00004651"/>
    </source>
</evidence>
<protein>
    <submittedName>
        <fullName evidence="10">Sugar ABC transporter permease</fullName>
    </submittedName>
</protein>
<dbReference type="CDD" id="cd06579">
    <property type="entry name" value="TM_PBP1_transp_AraH_like"/>
    <property type="match status" value="1"/>
</dbReference>
<evidence type="ECO:0000256" key="2">
    <source>
        <dbReference type="ARBA" id="ARBA00022448"/>
    </source>
</evidence>
<evidence type="ECO:0000256" key="3">
    <source>
        <dbReference type="ARBA" id="ARBA00022475"/>
    </source>
</evidence>
<feature type="transmembrane region" description="Helical" evidence="9">
    <location>
        <begin position="259"/>
        <end position="274"/>
    </location>
</feature>
<feature type="transmembrane region" description="Helical" evidence="9">
    <location>
        <begin position="27"/>
        <end position="44"/>
    </location>
</feature>
<keyword evidence="7 9" id="KW-0472">Membrane</keyword>
<feature type="region of interest" description="Disordered" evidence="8">
    <location>
        <begin position="333"/>
        <end position="363"/>
    </location>
</feature>
<proteinExistence type="predicted"/>
<dbReference type="PANTHER" id="PTHR32196:SF21">
    <property type="entry name" value="ABC TRANSPORTER PERMEASE PROTEIN YPHD-RELATED"/>
    <property type="match status" value="1"/>
</dbReference>
<dbReference type="RefSeq" id="WP_203585968.1">
    <property type="nucleotide sequence ID" value="NZ_BMGP01000001.1"/>
</dbReference>